<dbReference type="OrthoDB" id="1489643at2"/>
<sequence length="395" mass="45944">MKKMILLVPILVLLIACGGVKKTQKALNAGDYSNAINNALQNLAENKTKKSHQPYIVLLEDAFKKNTERELKYIAFLEKDGNEASYEDIYKSYVSLRDIQERIRPLLPLRITEENRDAEFSFSNYENDIIDYKEDLSEYLFDNAEDLLTNAVTKRDYRKAYNDFVYLEEINPGFEDTRQKIEEAHEKGIDYVEVQVLNNSNQIIPVRLSEELLNFNTFGLDDLWTKYHSNPVSNIKYDYGMQVSFNQIDISPEQLSEKEIIREKQIKDGYKYATDSNGNVVKDSLGNKIKIDKFKTVRCRFNQFTQFKSARVAGNVIYLDFKTKQQLNSYPLASEFIFEHIYANIDGDKRALDNDLRPYLDQVAIPFPTNEQMVYDAGEDLKARIKSIVGRHRFN</sequence>
<protein>
    <recommendedName>
        <fullName evidence="3">Lipoprotein</fullName>
    </recommendedName>
</protein>
<evidence type="ECO:0000313" key="2">
    <source>
        <dbReference type="Proteomes" id="UP000310314"/>
    </source>
</evidence>
<dbReference type="Proteomes" id="UP000310314">
    <property type="component" value="Unassembled WGS sequence"/>
</dbReference>
<organism evidence="1 2">
    <name type="scientific">Maribacter algarum</name>
    <name type="common">ex Zhang et al. 2020</name>
    <dbReference type="NCBI Taxonomy" id="2578118"/>
    <lineage>
        <taxon>Bacteria</taxon>
        <taxon>Pseudomonadati</taxon>
        <taxon>Bacteroidota</taxon>
        <taxon>Flavobacteriia</taxon>
        <taxon>Flavobacteriales</taxon>
        <taxon>Flavobacteriaceae</taxon>
        <taxon>Maribacter</taxon>
    </lineage>
</organism>
<reference evidence="1 2" key="1">
    <citation type="submission" date="2019-05" db="EMBL/GenBank/DDBJ databases">
        <authorList>
            <person name="Zhang J.-Y."/>
            <person name="Feg X."/>
            <person name="Du Z.-J."/>
        </authorList>
    </citation>
    <scope>NUCLEOTIDE SEQUENCE [LARGE SCALE GENOMIC DNA]</scope>
    <source>
        <strain evidence="1 2">RZ26</strain>
    </source>
</reference>
<name>A0A5S3PQF4_9FLAO</name>
<gene>
    <name evidence="1" type="ORF">FEE95_10575</name>
</gene>
<evidence type="ECO:0008006" key="3">
    <source>
        <dbReference type="Google" id="ProtNLM"/>
    </source>
</evidence>
<dbReference type="RefSeq" id="WP_138657916.1">
    <property type="nucleotide sequence ID" value="NZ_VATY01000002.1"/>
</dbReference>
<accession>A0A5S3PQF4</accession>
<proteinExistence type="predicted"/>
<keyword evidence="2" id="KW-1185">Reference proteome</keyword>
<dbReference type="EMBL" id="VATY01000002">
    <property type="protein sequence ID" value="TMM56932.1"/>
    <property type="molecule type" value="Genomic_DNA"/>
</dbReference>
<dbReference type="PROSITE" id="PS51257">
    <property type="entry name" value="PROKAR_LIPOPROTEIN"/>
    <property type="match status" value="1"/>
</dbReference>
<evidence type="ECO:0000313" key="1">
    <source>
        <dbReference type="EMBL" id="TMM56932.1"/>
    </source>
</evidence>
<dbReference type="AlphaFoldDB" id="A0A5S3PQF4"/>
<comment type="caution">
    <text evidence="1">The sequence shown here is derived from an EMBL/GenBank/DDBJ whole genome shotgun (WGS) entry which is preliminary data.</text>
</comment>